<dbReference type="EMBL" id="CP002299">
    <property type="protein sequence ID" value="ADP84030.1"/>
    <property type="molecule type" value="Genomic_DNA"/>
</dbReference>
<dbReference type="Proteomes" id="UP000002484">
    <property type="component" value="Chromosome"/>
</dbReference>
<evidence type="ECO:0000313" key="3">
    <source>
        <dbReference type="Proteomes" id="UP000002484"/>
    </source>
</evidence>
<evidence type="ECO:0000313" key="2">
    <source>
        <dbReference type="EMBL" id="ADP84030.1"/>
    </source>
</evidence>
<comment type="similarity">
    <text evidence="1">Belongs to the ComF/GntX family.</text>
</comment>
<reference evidence="2 3" key="1">
    <citation type="submission" date="2010-10" db="EMBL/GenBank/DDBJ databases">
        <title>Complete sequence of Frankia sp. EuI1c.</title>
        <authorList>
            <consortium name="US DOE Joint Genome Institute"/>
            <person name="Lucas S."/>
            <person name="Copeland A."/>
            <person name="Lapidus A."/>
            <person name="Cheng J.-F."/>
            <person name="Bruce D."/>
            <person name="Goodwin L."/>
            <person name="Pitluck S."/>
            <person name="Chertkov O."/>
            <person name="Detter J.C."/>
            <person name="Han C."/>
            <person name="Tapia R."/>
            <person name="Land M."/>
            <person name="Hauser L."/>
            <person name="Jeffries C."/>
            <person name="Kyrpides N."/>
            <person name="Ivanova N."/>
            <person name="Mikhailova N."/>
            <person name="Beauchemin N."/>
            <person name="Sen A."/>
            <person name="Sur S.A."/>
            <person name="Gtari M."/>
            <person name="Wall L."/>
            <person name="Tisa L."/>
            <person name="Woyke T."/>
        </authorList>
    </citation>
    <scope>NUCLEOTIDE SEQUENCE [LARGE SCALE GENOMIC DNA]</scope>
    <source>
        <strain evidence="3">DSM 45817 / CECT 9037 / EuI1c</strain>
    </source>
</reference>
<dbReference type="PANTHER" id="PTHR47505:SF1">
    <property type="entry name" value="DNA UTILIZATION PROTEIN YHGH"/>
    <property type="match status" value="1"/>
</dbReference>
<dbReference type="InterPro" id="IPR029057">
    <property type="entry name" value="PRTase-like"/>
</dbReference>
<dbReference type="STRING" id="298654.FraEuI1c_6046"/>
<dbReference type="FunCoup" id="E3J0W6">
    <property type="interactions" value="2"/>
</dbReference>
<protein>
    <recommendedName>
        <fullName evidence="4">Phosphoribosyltransferase</fullName>
    </recommendedName>
</protein>
<dbReference type="KEGG" id="fri:FraEuI1c_6046"/>
<keyword evidence="3" id="KW-1185">Reference proteome</keyword>
<dbReference type="InterPro" id="IPR051910">
    <property type="entry name" value="ComF/GntX_DNA_util-trans"/>
</dbReference>
<dbReference type="SUPFAM" id="SSF53271">
    <property type="entry name" value="PRTase-like"/>
    <property type="match status" value="1"/>
</dbReference>
<dbReference type="AlphaFoldDB" id="E3J0W6"/>
<evidence type="ECO:0008006" key="4">
    <source>
        <dbReference type="Google" id="ProtNLM"/>
    </source>
</evidence>
<name>E3J0W6_PSEI1</name>
<dbReference type="CDD" id="cd06223">
    <property type="entry name" value="PRTases_typeI"/>
    <property type="match status" value="1"/>
</dbReference>
<proteinExistence type="inferred from homology"/>
<organism evidence="2 3">
    <name type="scientific">Pseudofrankia inefficax (strain DSM 45817 / CECT 9037 / DDB 130130 / EuI1c)</name>
    <name type="common">Frankia inefficax</name>
    <dbReference type="NCBI Taxonomy" id="298654"/>
    <lineage>
        <taxon>Bacteria</taxon>
        <taxon>Bacillati</taxon>
        <taxon>Actinomycetota</taxon>
        <taxon>Actinomycetes</taxon>
        <taxon>Frankiales</taxon>
        <taxon>Frankiaceae</taxon>
        <taxon>Pseudofrankia</taxon>
    </lineage>
</organism>
<accession>E3J0W6</accession>
<dbReference type="InterPro" id="IPR000836">
    <property type="entry name" value="PRTase_dom"/>
</dbReference>
<gene>
    <name evidence="2" type="ordered locus">FraEuI1c_6046</name>
</gene>
<dbReference type="Gene3D" id="3.40.50.2020">
    <property type="match status" value="1"/>
</dbReference>
<sequence length="270" mass="26851">MPAEAQGRPPSPLGRQIRGALAALGDLVLPRACAACGRGAVAVCAQCGAALSGPPILVAPGPEATPGRRGLPPCAAAARYAGPAGSLVIAYKERGRLDVARTLGAALARAVLAVRAAPRSRALLLVPVPASAAARRRRGFDHVGRLATIAAGLTRAAGTPTWVAPLLRPARRTADQAGLGALERAANVAGAFAARPAAARVGDPAFGDLEIVVVDDVLTTGATAADAVRALRLARVRVGAVATVAAVLGPAGASAARPRVRLPTKGVPEG</sequence>
<dbReference type="InParanoid" id="E3J0W6"/>
<dbReference type="PANTHER" id="PTHR47505">
    <property type="entry name" value="DNA UTILIZATION PROTEIN YHGH"/>
    <property type="match status" value="1"/>
</dbReference>
<dbReference type="HOGENOM" id="CLU_054549_3_1_11"/>
<dbReference type="eggNOG" id="COG1040">
    <property type="taxonomic scope" value="Bacteria"/>
</dbReference>
<evidence type="ECO:0000256" key="1">
    <source>
        <dbReference type="ARBA" id="ARBA00008007"/>
    </source>
</evidence>